<dbReference type="CDD" id="cd09413">
    <property type="entry name" value="LIM1_Testin"/>
    <property type="match status" value="1"/>
</dbReference>
<dbReference type="AlphaFoldDB" id="M4AJ28"/>
<evidence type="ECO:0000256" key="11">
    <source>
        <dbReference type="PROSITE-ProRule" id="PRU00125"/>
    </source>
</evidence>
<dbReference type="GO" id="GO:0005925">
    <property type="term" value="C:focal adhesion"/>
    <property type="evidence" value="ECO:0007669"/>
    <property type="project" value="UniProtKB-SubCell"/>
</dbReference>
<evidence type="ECO:0000256" key="1">
    <source>
        <dbReference type="ARBA" id="ARBA00004246"/>
    </source>
</evidence>
<evidence type="ECO:0000259" key="13">
    <source>
        <dbReference type="PROSITE" id="PS51303"/>
    </source>
</evidence>
<keyword evidence="15" id="KW-1185">Reference proteome</keyword>
<evidence type="ECO:0000256" key="2">
    <source>
        <dbReference type="ARBA" id="ARBA00004496"/>
    </source>
</evidence>
<dbReference type="Gene3D" id="2.10.110.10">
    <property type="entry name" value="Cysteine Rich Protein"/>
    <property type="match status" value="3"/>
</dbReference>
<dbReference type="InterPro" id="IPR034958">
    <property type="entry name" value="LIM1_Testin"/>
</dbReference>
<dbReference type="InterPro" id="IPR034959">
    <property type="entry name" value="LIM2_Testin"/>
</dbReference>
<dbReference type="InterPro" id="IPR033724">
    <property type="entry name" value="PET_testin"/>
</dbReference>
<dbReference type="InterPro" id="IPR010442">
    <property type="entry name" value="PET_domain"/>
</dbReference>
<evidence type="ECO:0000256" key="8">
    <source>
        <dbReference type="ARBA" id="ARBA00022833"/>
    </source>
</evidence>
<dbReference type="PANTHER" id="PTHR24211">
    <property type="entry name" value="LIM DOMAIN-CONTAINING PROTEIN"/>
    <property type="match status" value="1"/>
</dbReference>
<dbReference type="PROSITE" id="PS00478">
    <property type="entry name" value="LIM_DOMAIN_1"/>
    <property type="match status" value="1"/>
</dbReference>
<dbReference type="PROSITE" id="PS50023">
    <property type="entry name" value="LIM_DOMAIN_2"/>
    <property type="match status" value="2"/>
</dbReference>
<organism evidence="14 15">
    <name type="scientific">Xiphophorus maculatus</name>
    <name type="common">Southern platyfish</name>
    <name type="synonym">Platypoecilus maculatus</name>
    <dbReference type="NCBI Taxonomy" id="8083"/>
    <lineage>
        <taxon>Eukaryota</taxon>
        <taxon>Metazoa</taxon>
        <taxon>Chordata</taxon>
        <taxon>Craniata</taxon>
        <taxon>Vertebrata</taxon>
        <taxon>Euteleostomi</taxon>
        <taxon>Actinopterygii</taxon>
        <taxon>Neopterygii</taxon>
        <taxon>Teleostei</taxon>
        <taxon>Neoteleostei</taxon>
        <taxon>Acanthomorphata</taxon>
        <taxon>Ovalentaria</taxon>
        <taxon>Atherinomorphae</taxon>
        <taxon>Cyprinodontiformes</taxon>
        <taxon>Poeciliidae</taxon>
        <taxon>Poeciliinae</taxon>
        <taxon>Xiphophorus</taxon>
    </lineage>
</organism>
<feature type="domain" description="LIM zinc-binding" evidence="12">
    <location>
        <begin position="205"/>
        <end position="268"/>
    </location>
</feature>
<dbReference type="InterPro" id="IPR001781">
    <property type="entry name" value="Znf_LIM"/>
</dbReference>
<reference evidence="14" key="4">
    <citation type="submission" date="2025-09" db="UniProtKB">
        <authorList>
            <consortium name="Ensembl"/>
        </authorList>
    </citation>
    <scope>IDENTIFICATION</scope>
    <source>
        <strain evidence="14">JP 163 A</strain>
    </source>
</reference>
<evidence type="ECO:0000256" key="7">
    <source>
        <dbReference type="ARBA" id="ARBA00022737"/>
    </source>
</evidence>
<evidence type="ECO:0000313" key="14">
    <source>
        <dbReference type="Ensembl" id="ENSXMAP00000014472.2"/>
    </source>
</evidence>
<keyword evidence="10 11" id="KW-0440">LIM domain</keyword>
<evidence type="ECO:0000256" key="3">
    <source>
        <dbReference type="ARBA" id="ARBA00008268"/>
    </source>
</evidence>
<dbReference type="SUPFAM" id="SSF57716">
    <property type="entry name" value="Glucocorticoid receptor-like (DNA-binding domain)"/>
    <property type="match status" value="2"/>
</dbReference>
<dbReference type="SMART" id="SM00132">
    <property type="entry name" value="LIM"/>
    <property type="match status" value="3"/>
</dbReference>
<reference evidence="15" key="2">
    <citation type="journal article" date="2013" name="Nat. Genet.">
        <title>The genome of the platyfish, Xiphophorus maculatus, provides insights into evolutionary adaptation and several complex traits.</title>
        <authorList>
            <person name="Schartl M."/>
            <person name="Walter R.B."/>
            <person name="Shen Y."/>
            <person name="Garcia T."/>
            <person name="Catchen J."/>
            <person name="Amores A."/>
            <person name="Braasch I."/>
            <person name="Chalopin D."/>
            <person name="Volff J.N."/>
            <person name="Lesch K.P."/>
            <person name="Bisazza A."/>
            <person name="Minx P."/>
            <person name="Hillier L."/>
            <person name="Wilson R.K."/>
            <person name="Fuerstenberg S."/>
            <person name="Boore J."/>
            <person name="Searle S."/>
            <person name="Postlethwait J.H."/>
            <person name="Warren W.C."/>
        </authorList>
    </citation>
    <scope>NUCLEOTIDE SEQUENCE [LARGE SCALE GENOMIC DNA]</scope>
    <source>
        <strain evidence="15">JP 163 A</strain>
    </source>
</reference>
<feature type="domain" description="PET" evidence="13">
    <location>
        <begin position="78"/>
        <end position="185"/>
    </location>
</feature>
<keyword evidence="9" id="KW-0965">Cell junction</keyword>
<evidence type="ECO:0000256" key="6">
    <source>
        <dbReference type="ARBA" id="ARBA00022723"/>
    </source>
</evidence>
<name>M4AJ28_XIPMA</name>
<dbReference type="CDD" id="cd09829">
    <property type="entry name" value="PET_testin"/>
    <property type="match status" value="1"/>
</dbReference>
<reference evidence="15" key="1">
    <citation type="submission" date="2012-01" db="EMBL/GenBank/DDBJ databases">
        <authorList>
            <person name="Walter R."/>
            <person name="Schartl M."/>
            <person name="Warren W."/>
        </authorList>
    </citation>
    <scope>NUCLEOTIDE SEQUENCE [LARGE SCALE GENOMIC DNA]</scope>
    <source>
        <strain evidence="15">JP 163 A</strain>
    </source>
</reference>
<feature type="domain" description="LIM zinc-binding" evidence="12">
    <location>
        <begin position="270"/>
        <end position="330"/>
    </location>
</feature>
<dbReference type="GO" id="GO:0008270">
    <property type="term" value="F:zinc ion binding"/>
    <property type="evidence" value="ECO:0007669"/>
    <property type="project" value="InterPro"/>
</dbReference>
<sequence>MEIEKEMKKVTLGHEFGAGAACLKCKEKCEGFELHFWRKICRNCKCGLAEHDVSMNSEENKKVGKLFEDTKYTGLIAKLKTDGIPRYQGNMVTITLPSPATAYTMPPLAVRYIELLPPEKRPVAGTQGAAYRRQQMDRQLPEHDQDPSKCHELSPAEVKQMQQYVRKCKDEALGIGDVLLPEEVAQIQAGGTDAAAAGSGGTPGRSCHHCKKPMLLGEPAVYAERAGYDKLWHPACFVCCTCSELLVDMIYFWKKGKMYCGRHYGDSEKPRCGGCDELIFSNEYTQAEGQNWHLKHFCCFDCDCILAGETYVMENDKPICKPCYMKNYAVRCASCQKAVEPEAQRVSYGEHHWHAEPDCFKCSGCTKCLIGQRFMAVKNCLFCSVECKKKVMT</sequence>
<dbReference type="FunFam" id="2.10.110.10:FF:000005">
    <property type="entry name" value="Testin isoform 1"/>
    <property type="match status" value="1"/>
</dbReference>
<reference evidence="14" key="3">
    <citation type="submission" date="2025-08" db="UniProtKB">
        <authorList>
            <consortium name="Ensembl"/>
        </authorList>
    </citation>
    <scope>IDENTIFICATION</scope>
    <source>
        <strain evidence="14">JP 163 A</strain>
    </source>
</reference>
<keyword evidence="8 11" id="KW-0862">Zinc</keyword>
<evidence type="ECO:0000313" key="15">
    <source>
        <dbReference type="Proteomes" id="UP000002852"/>
    </source>
</evidence>
<proteinExistence type="inferred from homology"/>
<comment type="similarity">
    <text evidence="3">Belongs to the prickle / espinas / testin family.</text>
</comment>
<dbReference type="GeneTree" id="ENSGT00940000155993"/>
<dbReference type="PANTHER" id="PTHR24211:SF1">
    <property type="entry name" value="TESTIN"/>
    <property type="match status" value="1"/>
</dbReference>
<dbReference type="HOGENOM" id="CLU_008937_1_2_1"/>
<comment type="subcellular location">
    <subcellularLocation>
        <location evidence="1">Cell junction</location>
        <location evidence="1">Focal adhesion</location>
    </subcellularLocation>
    <subcellularLocation>
        <location evidence="2">Cytoplasm</location>
    </subcellularLocation>
</comment>
<protein>
    <recommendedName>
        <fullName evidence="4">Testin</fullName>
    </recommendedName>
</protein>
<keyword evidence="5" id="KW-0963">Cytoplasm</keyword>
<evidence type="ECO:0000256" key="10">
    <source>
        <dbReference type="ARBA" id="ARBA00023038"/>
    </source>
</evidence>
<dbReference type="Pfam" id="PF00412">
    <property type="entry name" value="LIM"/>
    <property type="match status" value="2"/>
</dbReference>
<dbReference type="PROSITE" id="PS51303">
    <property type="entry name" value="PET"/>
    <property type="match status" value="1"/>
</dbReference>
<evidence type="ECO:0000259" key="12">
    <source>
        <dbReference type="PROSITE" id="PS50023"/>
    </source>
</evidence>
<keyword evidence="6 11" id="KW-0479">Metal-binding</keyword>
<evidence type="ECO:0000256" key="9">
    <source>
        <dbReference type="ARBA" id="ARBA00022949"/>
    </source>
</evidence>
<accession>M4AJ28</accession>
<evidence type="ECO:0000256" key="4">
    <source>
        <dbReference type="ARBA" id="ARBA00019588"/>
    </source>
</evidence>
<dbReference type="Pfam" id="PF06297">
    <property type="entry name" value="PET"/>
    <property type="match status" value="1"/>
</dbReference>
<dbReference type="Proteomes" id="UP000002852">
    <property type="component" value="Unassembled WGS sequence"/>
</dbReference>
<keyword evidence="7" id="KW-0677">Repeat</keyword>
<dbReference type="eggNOG" id="KOG1704">
    <property type="taxonomic scope" value="Eukaryota"/>
</dbReference>
<evidence type="ECO:0000256" key="5">
    <source>
        <dbReference type="ARBA" id="ARBA00022490"/>
    </source>
</evidence>
<dbReference type="GO" id="GO:0005737">
    <property type="term" value="C:cytoplasm"/>
    <property type="evidence" value="ECO:0007669"/>
    <property type="project" value="UniProtKB-SubCell"/>
</dbReference>
<dbReference type="Ensembl" id="ENSXMAT00000014492.2">
    <property type="protein sequence ID" value="ENSXMAP00000014472.2"/>
    <property type="gene ID" value="ENSXMAG00000014447.2"/>
</dbReference>
<dbReference type="CDD" id="cd09416">
    <property type="entry name" value="LIM2_Testin"/>
    <property type="match status" value="1"/>
</dbReference>
<dbReference type="InterPro" id="IPR047120">
    <property type="entry name" value="Pk/Esn/Tes"/>
</dbReference>